<gene>
    <name evidence="2" type="ORF">CUU63_10525</name>
</gene>
<keyword evidence="1" id="KW-0472">Membrane</keyword>
<dbReference type="AlphaFoldDB" id="A0A9Q6F2D7"/>
<dbReference type="Proteomes" id="UP000234803">
    <property type="component" value="Unassembled WGS sequence"/>
</dbReference>
<evidence type="ECO:0000313" key="3">
    <source>
        <dbReference type="Proteomes" id="UP000234803"/>
    </source>
</evidence>
<proteinExistence type="predicted"/>
<name>A0A9Q6F2D7_9BACI</name>
<accession>A0A9Q6F2D7</accession>
<organism evidence="2 3">
    <name type="scientific">Bacillus halotolerans</name>
    <dbReference type="NCBI Taxonomy" id="260554"/>
    <lineage>
        <taxon>Bacteria</taxon>
        <taxon>Bacillati</taxon>
        <taxon>Bacillota</taxon>
        <taxon>Bacilli</taxon>
        <taxon>Bacillales</taxon>
        <taxon>Bacillaceae</taxon>
        <taxon>Bacillus</taxon>
    </lineage>
</organism>
<dbReference type="KEGG" id="bht:DIC78_20745"/>
<keyword evidence="1" id="KW-1133">Transmembrane helix</keyword>
<evidence type="ECO:0000256" key="1">
    <source>
        <dbReference type="SAM" id="Phobius"/>
    </source>
</evidence>
<sequence length="60" mass="7003">MGMKTIGSIQLWYVYAHKKIRSGSADLNMWLFAVHLGLVFFPSFIKRSHRVQIINIQLQI</sequence>
<reference evidence="2 3" key="1">
    <citation type="submission" date="2017-12" db="EMBL/GenBank/DDBJ databases">
        <title>Comparative Functional Genomics of Dry Heat Resistant strains isolated from the Viking Spacecraft.</title>
        <authorList>
            <person name="Seuylemezian A."/>
            <person name="Cooper K."/>
            <person name="Vaishampayan P."/>
        </authorList>
    </citation>
    <scope>NUCLEOTIDE SEQUENCE [LARGE SCALE GENOMIC DNA]</scope>
    <source>
        <strain evidence="2 3">V48-19</strain>
    </source>
</reference>
<feature type="transmembrane region" description="Helical" evidence="1">
    <location>
        <begin position="27"/>
        <end position="45"/>
    </location>
</feature>
<protein>
    <submittedName>
        <fullName evidence="2">Uncharacterized protein</fullName>
    </submittedName>
</protein>
<dbReference type="EMBL" id="PGUV01000007">
    <property type="protein sequence ID" value="PLS07710.1"/>
    <property type="molecule type" value="Genomic_DNA"/>
</dbReference>
<evidence type="ECO:0000313" key="2">
    <source>
        <dbReference type="EMBL" id="PLS07710.1"/>
    </source>
</evidence>
<comment type="caution">
    <text evidence="2">The sequence shown here is derived from an EMBL/GenBank/DDBJ whole genome shotgun (WGS) entry which is preliminary data.</text>
</comment>
<keyword evidence="1" id="KW-0812">Transmembrane</keyword>